<gene>
    <name evidence="1" type="ORF">JCGZ_20257</name>
</gene>
<evidence type="ECO:0000313" key="1">
    <source>
        <dbReference type="EMBL" id="KDP27427.1"/>
    </source>
</evidence>
<dbReference type="AlphaFoldDB" id="A0A067JU56"/>
<dbReference type="EMBL" id="KK914840">
    <property type="protein sequence ID" value="KDP27427.1"/>
    <property type="molecule type" value="Genomic_DNA"/>
</dbReference>
<sequence>MLLPHLRFPFTVLKRQTDHLSSLTVPPATDFSIPPPVIASQAREGAATSIDSSLFSPRFSGDSSKIGRLQLHSRQRRSSALSLSIVVHLLAQKTQGTAVAFRSGQ</sequence>
<protein>
    <submittedName>
        <fullName evidence="1">Uncharacterized protein</fullName>
    </submittedName>
</protein>
<name>A0A067JU56_JATCU</name>
<keyword evidence="2" id="KW-1185">Reference proteome</keyword>
<evidence type="ECO:0000313" key="2">
    <source>
        <dbReference type="Proteomes" id="UP000027138"/>
    </source>
</evidence>
<reference evidence="1 2" key="1">
    <citation type="journal article" date="2014" name="PLoS ONE">
        <title>Global Analysis of Gene Expression Profiles in Physic Nut (Jatropha curcas L.) Seedlings Exposed to Salt Stress.</title>
        <authorList>
            <person name="Zhang L."/>
            <person name="Zhang C."/>
            <person name="Wu P."/>
            <person name="Chen Y."/>
            <person name="Li M."/>
            <person name="Jiang H."/>
            <person name="Wu G."/>
        </authorList>
    </citation>
    <scope>NUCLEOTIDE SEQUENCE [LARGE SCALE GENOMIC DNA]</scope>
    <source>
        <strain evidence="2">cv. GZQX0401</strain>
        <tissue evidence="1">Young leaves</tissue>
    </source>
</reference>
<accession>A0A067JU56</accession>
<dbReference type="Proteomes" id="UP000027138">
    <property type="component" value="Unassembled WGS sequence"/>
</dbReference>
<proteinExistence type="predicted"/>
<organism evidence="1 2">
    <name type="scientific">Jatropha curcas</name>
    <name type="common">Barbados nut</name>
    <dbReference type="NCBI Taxonomy" id="180498"/>
    <lineage>
        <taxon>Eukaryota</taxon>
        <taxon>Viridiplantae</taxon>
        <taxon>Streptophyta</taxon>
        <taxon>Embryophyta</taxon>
        <taxon>Tracheophyta</taxon>
        <taxon>Spermatophyta</taxon>
        <taxon>Magnoliopsida</taxon>
        <taxon>eudicotyledons</taxon>
        <taxon>Gunneridae</taxon>
        <taxon>Pentapetalae</taxon>
        <taxon>rosids</taxon>
        <taxon>fabids</taxon>
        <taxon>Malpighiales</taxon>
        <taxon>Euphorbiaceae</taxon>
        <taxon>Crotonoideae</taxon>
        <taxon>Jatropheae</taxon>
        <taxon>Jatropha</taxon>
    </lineage>
</organism>